<feature type="chain" id="PRO_5030713512" description="Secreted protein" evidence="1">
    <location>
        <begin position="31"/>
        <end position="138"/>
    </location>
</feature>
<gene>
    <name evidence="2" type="ORF">HD593_002006</name>
</gene>
<dbReference type="Proteomes" id="UP000565579">
    <property type="component" value="Unassembled WGS sequence"/>
</dbReference>
<evidence type="ECO:0000256" key="1">
    <source>
        <dbReference type="SAM" id="SignalP"/>
    </source>
</evidence>
<evidence type="ECO:0008006" key="4">
    <source>
        <dbReference type="Google" id="ProtNLM"/>
    </source>
</evidence>
<dbReference type="RefSeq" id="WP_185101887.1">
    <property type="nucleotide sequence ID" value="NZ_JACHMI010000001.1"/>
</dbReference>
<feature type="signal peptide" evidence="1">
    <location>
        <begin position="1"/>
        <end position="30"/>
    </location>
</feature>
<evidence type="ECO:0000313" key="2">
    <source>
        <dbReference type="EMBL" id="MBB6547211.1"/>
    </source>
</evidence>
<dbReference type="PROSITE" id="PS51318">
    <property type="entry name" value="TAT"/>
    <property type="match status" value="1"/>
</dbReference>
<keyword evidence="3" id="KW-1185">Reference proteome</keyword>
<reference evidence="2 3" key="1">
    <citation type="submission" date="2020-08" db="EMBL/GenBank/DDBJ databases">
        <title>Sequencing the genomes of 1000 actinobacteria strains.</title>
        <authorList>
            <person name="Klenk H.-P."/>
        </authorList>
    </citation>
    <scope>NUCLEOTIDE SEQUENCE [LARGE SCALE GENOMIC DNA]</scope>
    <source>
        <strain evidence="2 3">DSM 43768</strain>
    </source>
</reference>
<dbReference type="AlphaFoldDB" id="A0A7X0NPJ4"/>
<evidence type="ECO:0000313" key="3">
    <source>
        <dbReference type="Proteomes" id="UP000565579"/>
    </source>
</evidence>
<dbReference type="EMBL" id="JACHMI010000001">
    <property type="protein sequence ID" value="MBB6547211.1"/>
    <property type="molecule type" value="Genomic_DNA"/>
</dbReference>
<dbReference type="InterPro" id="IPR006311">
    <property type="entry name" value="TAT_signal"/>
</dbReference>
<proteinExistence type="predicted"/>
<name>A0A7X0NPJ4_9ACTN</name>
<organism evidence="2 3">
    <name type="scientific">Nonomuraea rubra</name>
    <dbReference type="NCBI Taxonomy" id="46180"/>
    <lineage>
        <taxon>Bacteria</taxon>
        <taxon>Bacillati</taxon>
        <taxon>Actinomycetota</taxon>
        <taxon>Actinomycetes</taxon>
        <taxon>Streptosporangiales</taxon>
        <taxon>Streptosporangiaceae</taxon>
        <taxon>Nonomuraea</taxon>
    </lineage>
</organism>
<accession>A0A7X0NPJ4</accession>
<comment type="caution">
    <text evidence="2">The sequence shown here is derived from an EMBL/GenBank/DDBJ whole genome shotgun (WGS) entry which is preliminary data.</text>
</comment>
<protein>
    <recommendedName>
        <fullName evidence="4">Secreted protein</fullName>
    </recommendedName>
</protein>
<sequence>MNTIRRFATATLGATAVAAAGLLAPVAASAETPFAQASATVEADGSVTHSKHVDDAWHPSRGVYCVLVNQLVDLDGDVAIHATPIGRYDHPRSLSVERGARVCVRRDLHRSAADRTIAVHSQAGYRLPAETAFYLTVS</sequence>
<keyword evidence="1" id="KW-0732">Signal</keyword>